<evidence type="ECO:0008006" key="3">
    <source>
        <dbReference type="Google" id="ProtNLM"/>
    </source>
</evidence>
<reference evidence="2" key="1">
    <citation type="journal article" date="2014" name="Front. Microbiol.">
        <title>High frequency of phylogenetically diverse reductive dehalogenase-homologous genes in deep subseafloor sedimentary metagenomes.</title>
        <authorList>
            <person name="Kawai M."/>
            <person name="Futagami T."/>
            <person name="Toyoda A."/>
            <person name="Takaki Y."/>
            <person name="Nishi S."/>
            <person name="Hori S."/>
            <person name="Arai W."/>
            <person name="Tsubouchi T."/>
            <person name="Morono Y."/>
            <person name="Uchiyama I."/>
            <person name="Ito T."/>
            <person name="Fujiyama A."/>
            <person name="Inagaki F."/>
            <person name="Takami H."/>
        </authorList>
    </citation>
    <scope>NUCLEOTIDE SEQUENCE</scope>
    <source>
        <strain evidence="2">Expedition CK06-06</strain>
    </source>
</reference>
<gene>
    <name evidence="2" type="ORF">S01H1_46486</name>
</gene>
<evidence type="ECO:0000313" key="2">
    <source>
        <dbReference type="EMBL" id="GAG08336.1"/>
    </source>
</evidence>
<accession>X0W6N5</accession>
<evidence type="ECO:0000256" key="1">
    <source>
        <dbReference type="SAM" id="Coils"/>
    </source>
</evidence>
<dbReference type="AlphaFoldDB" id="X0W6N5"/>
<proteinExistence type="predicted"/>
<comment type="caution">
    <text evidence="2">The sequence shown here is derived from an EMBL/GenBank/DDBJ whole genome shotgun (WGS) entry which is preliminary data.</text>
</comment>
<feature type="coiled-coil region" evidence="1">
    <location>
        <begin position="1"/>
        <end position="28"/>
    </location>
</feature>
<name>X0W6N5_9ZZZZ</name>
<organism evidence="2">
    <name type="scientific">marine sediment metagenome</name>
    <dbReference type="NCBI Taxonomy" id="412755"/>
    <lineage>
        <taxon>unclassified sequences</taxon>
        <taxon>metagenomes</taxon>
        <taxon>ecological metagenomes</taxon>
    </lineage>
</organism>
<keyword evidence="1" id="KW-0175">Coiled coil</keyword>
<dbReference type="EMBL" id="BARS01029769">
    <property type="protein sequence ID" value="GAG08336.1"/>
    <property type="molecule type" value="Genomic_DNA"/>
</dbReference>
<protein>
    <recommendedName>
        <fullName evidence="3">HTH HARE-type domain-containing protein</fullName>
    </recommendedName>
</protein>
<sequence>MDSYKEVLRNIDNRIDSVQKELVELRGARTVLLRLENAGTTKRSSTVYRNMTLSYAVRQAVGKLGRASTAQVVGWLENNFDSDVNRNSVRTLLSANKNKFFSKKGSNWTLKPGAKEN</sequence>